<evidence type="ECO:0000313" key="4">
    <source>
        <dbReference type="EMBL" id="MBC5690526.1"/>
    </source>
</evidence>
<evidence type="ECO:0000256" key="2">
    <source>
        <dbReference type="RuleBase" id="RU003749"/>
    </source>
</evidence>
<feature type="domain" description="STAS" evidence="3">
    <location>
        <begin position="1"/>
        <end position="104"/>
    </location>
</feature>
<dbReference type="CDD" id="cd07043">
    <property type="entry name" value="STAS_anti-anti-sigma_factors"/>
    <property type="match status" value="1"/>
</dbReference>
<keyword evidence="5" id="KW-1185">Reference proteome</keyword>
<protein>
    <recommendedName>
        <fullName evidence="2">Anti-sigma factor antagonist</fullName>
    </recommendedName>
</protein>
<organism evidence="4 5">
    <name type="scientific">Mediterraneibacter hominis</name>
    <dbReference type="NCBI Taxonomy" id="2763054"/>
    <lineage>
        <taxon>Bacteria</taxon>
        <taxon>Bacillati</taxon>
        <taxon>Bacillota</taxon>
        <taxon>Clostridia</taxon>
        <taxon>Lachnospirales</taxon>
        <taxon>Lachnospiraceae</taxon>
        <taxon>Mediterraneibacter</taxon>
    </lineage>
</organism>
<comment type="caution">
    <text evidence="4">The sequence shown here is derived from an EMBL/GenBank/DDBJ whole genome shotgun (WGS) entry which is preliminary data.</text>
</comment>
<dbReference type="PANTHER" id="PTHR33495:SF2">
    <property type="entry name" value="ANTI-SIGMA FACTOR ANTAGONIST TM_1081-RELATED"/>
    <property type="match status" value="1"/>
</dbReference>
<name>A0A923RRF5_9FIRM</name>
<reference evidence="4" key="1">
    <citation type="submission" date="2020-08" db="EMBL/GenBank/DDBJ databases">
        <title>Genome public.</title>
        <authorList>
            <person name="Liu C."/>
            <person name="Sun Q."/>
        </authorList>
    </citation>
    <scope>NUCLEOTIDE SEQUENCE</scope>
    <source>
        <strain evidence="4">NSJ-55</strain>
    </source>
</reference>
<gene>
    <name evidence="4" type="ORF">H8S37_16560</name>
</gene>
<dbReference type="GO" id="GO:0043856">
    <property type="term" value="F:anti-sigma factor antagonist activity"/>
    <property type="evidence" value="ECO:0007669"/>
    <property type="project" value="InterPro"/>
</dbReference>
<sequence length="104" mass="12152">MKYQVQENCLTIYLPREVDHHNAEAMKREADKIIEKDHIKYIIFDFADTDFMDSSGIGVIMGRYKTICLIGGEIWAVHANKRIRKILTLSGMTKIMQIYEEEKV</sequence>
<dbReference type="Pfam" id="PF01740">
    <property type="entry name" value="STAS"/>
    <property type="match status" value="1"/>
</dbReference>
<evidence type="ECO:0000313" key="5">
    <source>
        <dbReference type="Proteomes" id="UP000652477"/>
    </source>
</evidence>
<evidence type="ECO:0000256" key="1">
    <source>
        <dbReference type="ARBA" id="ARBA00009013"/>
    </source>
</evidence>
<comment type="similarity">
    <text evidence="1 2">Belongs to the anti-sigma-factor antagonist family.</text>
</comment>
<dbReference type="Gene3D" id="3.30.750.24">
    <property type="entry name" value="STAS domain"/>
    <property type="match status" value="1"/>
</dbReference>
<dbReference type="InterPro" id="IPR036513">
    <property type="entry name" value="STAS_dom_sf"/>
</dbReference>
<dbReference type="SUPFAM" id="SSF52091">
    <property type="entry name" value="SpoIIaa-like"/>
    <property type="match status" value="1"/>
</dbReference>
<dbReference type="PROSITE" id="PS50801">
    <property type="entry name" value="STAS"/>
    <property type="match status" value="1"/>
</dbReference>
<accession>A0A923RRF5</accession>
<proteinExistence type="inferred from homology"/>
<dbReference type="EMBL" id="JACOPF010000005">
    <property type="protein sequence ID" value="MBC5690526.1"/>
    <property type="molecule type" value="Genomic_DNA"/>
</dbReference>
<dbReference type="RefSeq" id="WP_186877213.1">
    <property type="nucleotide sequence ID" value="NZ_JACOPF010000005.1"/>
</dbReference>
<evidence type="ECO:0000259" key="3">
    <source>
        <dbReference type="PROSITE" id="PS50801"/>
    </source>
</evidence>
<dbReference type="NCBIfam" id="TIGR00377">
    <property type="entry name" value="ant_ant_sig"/>
    <property type="match status" value="1"/>
</dbReference>
<dbReference type="AlphaFoldDB" id="A0A923RRF5"/>
<dbReference type="Proteomes" id="UP000652477">
    <property type="component" value="Unassembled WGS sequence"/>
</dbReference>
<dbReference type="PANTHER" id="PTHR33495">
    <property type="entry name" value="ANTI-SIGMA FACTOR ANTAGONIST TM_1081-RELATED-RELATED"/>
    <property type="match status" value="1"/>
</dbReference>
<dbReference type="InterPro" id="IPR003658">
    <property type="entry name" value="Anti-sigma_ant"/>
</dbReference>
<dbReference type="InterPro" id="IPR002645">
    <property type="entry name" value="STAS_dom"/>
</dbReference>